<dbReference type="Gene3D" id="1.10.340.30">
    <property type="entry name" value="Hypothetical protein, domain 2"/>
    <property type="match status" value="1"/>
</dbReference>
<keyword evidence="3 7" id="KW-0234">DNA repair</keyword>
<accession>A0A8T5GDQ1</accession>
<dbReference type="NCBIfam" id="NF002305">
    <property type="entry name" value="PRK01229.1"/>
    <property type="match status" value="1"/>
</dbReference>
<dbReference type="InterPro" id="IPR003265">
    <property type="entry name" value="HhH-GPD_domain"/>
</dbReference>
<dbReference type="EC" id="4.2.99.18" evidence="7"/>
<evidence type="ECO:0000256" key="1">
    <source>
        <dbReference type="ARBA" id="ARBA00022763"/>
    </source>
</evidence>
<reference evidence="9" key="1">
    <citation type="journal article" date="2021" name="ISME J.">
        <title>Mercury methylation by metabolically versatile and cosmopolitan marine bacteria.</title>
        <authorList>
            <person name="Lin H."/>
            <person name="Ascher D.B."/>
            <person name="Myung Y."/>
            <person name="Lamborg C.H."/>
            <person name="Hallam S.J."/>
            <person name="Gionfriddo C.M."/>
            <person name="Holt K.E."/>
            <person name="Moreau J.W."/>
        </authorList>
    </citation>
    <scope>NUCLEOTIDE SEQUENCE</scope>
    <source>
        <strain evidence="9">SI075_bin30</strain>
    </source>
</reference>
<dbReference type="GO" id="GO:0006284">
    <property type="term" value="P:base-excision repair"/>
    <property type="evidence" value="ECO:0007669"/>
    <property type="project" value="UniProtKB-UniRule"/>
</dbReference>
<proteinExistence type="inferred from homology"/>
<evidence type="ECO:0000313" key="10">
    <source>
        <dbReference type="Proteomes" id="UP000722459"/>
    </source>
</evidence>
<dbReference type="GO" id="GO:0016799">
    <property type="term" value="F:hydrolase activity, hydrolyzing N-glycosyl compounds"/>
    <property type="evidence" value="ECO:0007669"/>
    <property type="project" value="UniProtKB-UniRule"/>
</dbReference>
<organism evidence="9 10">
    <name type="scientific">Candidatus Iainarchaeum sp</name>
    <dbReference type="NCBI Taxonomy" id="3101447"/>
    <lineage>
        <taxon>Archaea</taxon>
        <taxon>Candidatus Iainarchaeota</taxon>
        <taxon>Candidatus Iainarchaeia</taxon>
        <taxon>Candidatus Iainarchaeales</taxon>
        <taxon>Candidatus Iainarchaeaceae</taxon>
        <taxon>Candidatus Iainarchaeum</taxon>
    </lineage>
</organism>
<evidence type="ECO:0000256" key="5">
    <source>
        <dbReference type="ARBA" id="ARBA00023268"/>
    </source>
</evidence>
<dbReference type="PIRSF" id="PIRSF005954">
    <property type="entry name" value="Thrmst_ogg"/>
    <property type="match status" value="1"/>
</dbReference>
<dbReference type="GO" id="GO:0140078">
    <property type="term" value="F:class I DNA-(apurinic or apyrimidinic site) endonuclease activity"/>
    <property type="evidence" value="ECO:0007669"/>
    <property type="project" value="UniProtKB-EC"/>
</dbReference>
<name>A0A8T5GDQ1_9ARCH</name>
<keyword evidence="5 7" id="KW-0511">Multifunctional enzyme</keyword>
<dbReference type="AlphaFoldDB" id="A0A8T5GDQ1"/>
<feature type="domain" description="HhH-GPD" evidence="8">
    <location>
        <begin position="41"/>
        <end position="203"/>
    </location>
</feature>
<feature type="site" description="Important for guanine/8-oxoguanine distinction" evidence="7">
    <location>
        <position position="209"/>
    </location>
</feature>
<dbReference type="SUPFAM" id="SSF48150">
    <property type="entry name" value="DNA-glycosylase"/>
    <property type="match status" value="1"/>
</dbReference>
<evidence type="ECO:0000259" key="8">
    <source>
        <dbReference type="SMART" id="SM00478"/>
    </source>
</evidence>
<dbReference type="HAMAP" id="MF_00241">
    <property type="entry name" value="Ogg"/>
    <property type="match status" value="1"/>
</dbReference>
<comment type="similarity">
    <text evidence="7">Belongs to the type-2 OGG1 family.</text>
</comment>
<dbReference type="InterPro" id="IPR012092">
    <property type="entry name" value="DNA_glyclase/AP_lyase_Ogg"/>
</dbReference>
<dbReference type="SMART" id="SM00478">
    <property type="entry name" value="ENDO3c"/>
    <property type="match status" value="1"/>
</dbReference>
<feature type="active site" evidence="7">
    <location>
        <position position="149"/>
    </location>
</feature>
<comment type="caution">
    <text evidence="9">The sequence shown here is derived from an EMBL/GenBank/DDBJ whole genome shotgun (WGS) entry which is preliminary data.</text>
</comment>
<dbReference type="EMBL" id="JABJNZ010000014">
    <property type="protein sequence ID" value="MBT4870095.1"/>
    <property type="molecule type" value="Genomic_DNA"/>
</dbReference>
<dbReference type="EC" id="3.2.2.-" evidence="7"/>
<keyword evidence="1 7" id="KW-0227">DNA damage</keyword>
<dbReference type="Gene3D" id="1.10.1670.10">
    <property type="entry name" value="Helix-hairpin-Helix base-excision DNA repair enzymes (C-terminal)"/>
    <property type="match status" value="1"/>
</dbReference>
<protein>
    <recommendedName>
        <fullName evidence="7">8-oxoguanine DNA glycosylase/AP lyase</fullName>
    </recommendedName>
    <domain>
        <recommendedName>
            <fullName evidence="7">8-oxoguanine DNA glycosylase</fullName>
            <shortName evidence="7">8-oxoG DNA glycosylase</shortName>
            <ecNumber evidence="7">3.2.2.-</ecNumber>
        </recommendedName>
    </domain>
    <domain>
        <recommendedName>
            <fullName evidence="7">DNA-(apurinic or apyrimidinic site) lyase</fullName>
            <shortName evidence="7">AP lyase</shortName>
            <ecNumber evidence="7">4.2.99.18</ecNumber>
        </recommendedName>
    </domain>
</protein>
<gene>
    <name evidence="7" type="primary">ogg</name>
    <name evidence="9" type="ORF">HON47_00790</name>
</gene>
<evidence type="ECO:0000256" key="3">
    <source>
        <dbReference type="ARBA" id="ARBA00023204"/>
    </source>
</evidence>
<evidence type="ECO:0000256" key="6">
    <source>
        <dbReference type="ARBA" id="ARBA00023295"/>
    </source>
</evidence>
<comment type="catalytic activity">
    <reaction evidence="7">
        <text>2'-deoxyribonucleotide-(2'-deoxyribose 5'-phosphate)-2'-deoxyribonucleotide-DNA = a 3'-end 2'-deoxyribonucleotide-(2,3-dehydro-2,3-deoxyribose 5'-phosphate)-DNA + a 5'-end 5'-phospho-2'-deoxyribonucleoside-DNA + H(+)</text>
        <dbReference type="Rhea" id="RHEA:66592"/>
        <dbReference type="Rhea" id="RHEA-COMP:13180"/>
        <dbReference type="Rhea" id="RHEA-COMP:16897"/>
        <dbReference type="Rhea" id="RHEA-COMP:17067"/>
        <dbReference type="ChEBI" id="CHEBI:15378"/>
        <dbReference type="ChEBI" id="CHEBI:136412"/>
        <dbReference type="ChEBI" id="CHEBI:157695"/>
        <dbReference type="ChEBI" id="CHEBI:167181"/>
        <dbReference type="EC" id="4.2.99.18"/>
    </reaction>
</comment>
<feature type="active site" evidence="7">
    <location>
        <position position="130"/>
    </location>
</feature>
<evidence type="ECO:0000313" key="9">
    <source>
        <dbReference type="EMBL" id="MBT4870095.1"/>
    </source>
</evidence>
<keyword evidence="6 7" id="KW-0326">Glycosidase</keyword>
<dbReference type="Pfam" id="PF22175">
    <property type="entry name" value="Ogg-HhH"/>
    <property type="match status" value="1"/>
</dbReference>
<comment type="function">
    <text evidence="7">Catalyzes the excision of an oxidatively damaged form of guanine (7,8-dihydro-8-oxoguanine = 8-oxoG) from DNA. Also cleaves the DNA backbone at apurinic/apyrimidinic sites (AP sites).</text>
</comment>
<keyword evidence="2 7" id="KW-0378">Hydrolase</keyword>
<dbReference type="Proteomes" id="UP000722459">
    <property type="component" value="Unassembled WGS sequence"/>
</dbReference>
<evidence type="ECO:0000256" key="2">
    <source>
        <dbReference type="ARBA" id="ARBA00022801"/>
    </source>
</evidence>
<sequence>MPNICSTTPTLNKKIKQTLREFKSVWKSDQLVFEELCFCLLTPQSSAKQAFKAIDLLRKNKLLSKGSAKAKEKYVRNVRFYITKAKRLEIAQKKFPQKRIKQILKTNGLPKDAIKCREFLVKEVNGYGYKEASHFLRNIGFGKDIAILDRHILKNLLKCKIIKEIPQTITKKSYLAIEEKMKKYCEKNKINFAELDLIFWSNETGNVLK</sequence>
<evidence type="ECO:0000256" key="4">
    <source>
        <dbReference type="ARBA" id="ARBA00023239"/>
    </source>
</evidence>
<dbReference type="InterPro" id="IPR011257">
    <property type="entry name" value="DNA_glycosylase"/>
</dbReference>
<dbReference type="InterPro" id="IPR023170">
    <property type="entry name" value="HhH_base_excis_C"/>
</dbReference>
<evidence type="ECO:0000256" key="7">
    <source>
        <dbReference type="HAMAP-Rule" id="MF_00241"/>
    </source>
</evidence>
<keyword evidence="4 7" id="KW-0456">Lyase</keyword>